<evidence type="ECO:0000256" key="2">
    <source>
        <dbReference type="ARBA" id="ARBA00022490"/>
    </source>
</evidence>
<dbReference type="InterPro" id="IPR050583">
    <property type="entry name" value="Mycobacterial_A85_antigen"/>
</dbReference>
<comment type="subcellular location">
    <subcellularLocation>
        <location evidence="1">Cytoplasm</location>
    </subcellularLocation>
</comment>
<dbReference type="EnsemblBacteria" id="CAD77124">
    <property type="protein sequence ID" value="CAD77124"/>
    <property type="gene ID" value="RB11024"/>
</dbReference>
<dbReference type="PANTHER" id="PTHR48098:SF3">
    <property type="entry name" value="IRON(III) ENTEROBACTIN ESTERASE"/>
    <property type="match status" value="1"/>
</dbReference>
<dbReference type="ESTHER" id="rhoba-q7ujv7">
    <property type="family name" value="A85-IroE-IroD-Fes-Yiel"/>
</dbReference>
<dbReference type="STRING" id="243090.RB11024"/>
<protein>
    <submittedName>
        <fullName evidence="6">Enterochelin esterase</fullName>
    </submittedName>
</protein>
<dbReference type="FunCoup" id="Q7UJV7">
    <property type="interactions" value="24"/>
</dbReference>
<dbReference type="GO" id="GO:0008849">
    <property type="term" value="F:enterochelin esterase activity"/>
    <property type="evidence" value="ECO:0007669"/>
    <property type="project" value="InterPro"/>
</dbReference>
<dbReference type="Gene3D" id="3.40.50.1820">
    <property type="entry name" value="alpha/beta hydrolase"/>
    <property type="match status" value="1"/>
</dbReference>
<dbReference type="PANTHER" id="PTHR48098">
    <property type="entry name" value="ENTEROCHELIN ESTERASE-RELATED"/>
    <property type="match status" value="1"/>
</dbReference>
<feature type="domain" description="Enterochelin esterase N-terminal" evidence="5">
    <location>
        <begin position="194"/>
        <end position="299"/>
    </location>
</feature>
<dbReference type="PROSITE" id="PS51257">
    <property type="entry name" value="PROKAR_LIPOPROTEIN"/>
    <property type="match status" value="1"/>
</dbReference>
<dbReference type="eggNOG" id="COG2382">
    <property type="taxonomic scope" value="Bacteria"/>
</dbReference>
<dbReference type="GO" id="GO:0006826">
    <property type="term" value="P:iron ion transport"/>
    <property type="evidence" value="ECO:0007669"/>
    <property type="project" value="InterPro"/>
</dbReference>
<dbReference type="InterPro" id="IPR014756">
    <property type="entry name" value="Ig_E-set"/>
</dbReference>
<dbReference type="InParanoid" id="Q7UJV7"/>
<dbReference type="Proteomes" id="UP000001025">
    <property type="component" value="Chromosome"/>
</dbReference>
<name>Q7UJV7_RHOBA</name>
<dbReference type="Pfam" id="PF11806">
    <property type="entry name" value="Enterochelin_N"/>
    <property type="match status" value="1"/>
</dbReference>
<dbReference type="EMBL" id="BX294152">
    <property type="protein sequence ID" value="CAD77124.1"/>
    <property type="molecule type" value="Genomic_DNA"/>
</dbReference>
<dbReference type="SUPFAM" id="SSF81296">
    <property type="entry name" value="E set domains"/>
    <property type="match status" value="1"/>
</dbReference>
<evidence type="ECO:0000313" key="7">
    <source>
        <dbReference type="Proteomes" id="UP000001025"/>
    </source>
</evidence>
<dbReference type="GO" id="GO:0005506">
    <property type="term" value="F:iron ion binding"/>
    <property type="evidence" value="ECO:0007669"/>
    <property type="project" value="InterPro"/>
</dbReference>
<dbReference type="InterPro" id="IPR013783">
    <property type="entry name" value="Ig-like_fold"/>
</dbReference>
<proteinExistence type="inferred from homology"/>
<sequence length="548" mass="60293">MIQQTKTVAFATTAFLLAWTSCVPMQPLCADDAPMLSVGAVHRGTVNSPKNSAKSALSFKLDAKRGDFVRGSIRGKGIQLWLVNQRGQRIRRLTDGEGAMATFLFVVDEPSPAGLVVSGPENQYFELRIDSIILAAEQFQAVNRIESPTLLALQRKLQNGGDTKEFWQRVARDGSPLVEDSNEDESLRDDQALVTFVWRGANHNVRIFGAPSGDHDEMQRLGDSDVWYRSYQVSRKARIIYRLAPDVPVFDGSYRDLRRAILATAQRDPFNPMSEPANPVDRFDGNSVVELSDAPVVPWLDSSSESIKGSVTTLDIGSEILANTRDVHLYRPAGYDPAASGNALLVVFDGDQYLDEVKLPTILDNLIAAKRISSTAAVLISNPSPKSRAVELPCSDDFVRFLTDELMPLIREQSMDANRENTVLVGASYGGLASSYAALKASDVFGNVLSQSGSYWWSPGGEFGKVGSGEPNWLIREFVGADRRPVQFALQAGTFETASDILASNRHFRDCLRAKGYDVHYSEFVGGHGYFHWRYAIADGLIELLGTK</sequence>
<keyword evidence="2" id="KW-0963">Cytoplasm</keyword>
<evidence type="ECO:0000259" key="5">
    <source>
        <dbReference type="Pfam" id="PF11806"/>
    </source>
</evidence>
<dbReference type="InterPro" id="IPR021764">
    <property type="entry name" value="Enterochelin_esterase_N"/>
</dbReference>
<keyword evidence="3" id="KW-0378">Hydrolase</keyword>
<dbReference type="InterPro" id="IPR029058">
    <property type="entry name" value="AB_hydrolase_fold"/>
</dbReference>
<reference evidence="6 7" key="1">
    <citation type="journal article" date="2003" name="Proc. Natl. Acad. Sci. U.S.A.">
        <title>Complete genome sequence of the marine planctomycete Pirellula sp. strain 1.</title>
        <authorList>
            <person name="Gloeckner F.O."/>
            <person name="Kube M."/>
            <person name="Bauer M."/>
            <person name="Teeling H."/>
            <person name="Lombardot T."/>
            <person name="Ludwig W."/>
            <person name="Gade D."/>
            <person name="Beck A."/>
            <person name="Borzym K."/>
            <person name="Heitmann K."/>
            <person name="Rabus R."/>
            <person name="Schlesner H."/>
            <person name="Amann R."/>
            <person name="Reinhardt R."/>
        </authorList>
    </citation>
    <scope>NUCLEOTIDE SEQUENCE [LARGE SCALE GENOMIC DNA]</scope>
    <source>
        <strain evidence="7">DSM 10527 / NCIMB 13988 / SH1</strain>
    </source>
</reference>
<dbReference type="KEGG" id="rba:RB11024"/>
<dbReference type="GO" id="GO:0005737">
    <property type="term" value="C:cytoplasm"/>
    <property type="evidence" value="ECO:0007669"/>
    <property type="project" value="UniProtKB-SubCell"/>
</dbReference>
<dbReference type="SUPFAM" id="SSF53474">
    <property type="entry name" value="alpha/beta-Hydrolases"/>
    <property type="match status" value="1"/>
</dbReference>
<evidence type="ECO:0000256" key="3">
    <source>
        <dbReference type="ARBA" id="ARBA00022801"/>
    </source>
</evidence>
<evidence type="ECO:0000256" key="4">
    <source>
        <dbReference type="ARBA" id="ARBA00024201"/>
    </source>
</evidence>
<dbReference type="HOGENOM" id="CLU_024314_3_1_0"/>
<evidence type="ECO:0000256" key="1">
    <source>
        <dbReference type="ARBA" id="ARBA00004496"/>
    </source>
</evidence>
<dbReference type="Gene3D" id="2.60.40.10">
    <property type="entry name" value="Immunoglobulins"/>
    <property type="match status" value="1"/>
</dbReference>
<dbReference type="OrthoDB" id="9803578at2"/>
<keyword evidence="7" id="KW-1185">Reference proteome</keyword>
<evidence type="ECO:0000313" key="6">
    <source>
        <dbReference type="EMBL" id="CAD77124.1"/>
    </source>
</evidence>
<dbReference type="Pfam" id="PF00756">
    <property type="entry name" value="Esterase"/>
    <property type="match status" value="1"/>
</dbReference>
<comment type="similarity">
    <text evidence="4">Belongs to the Fes family.</text>
</comment>
<dbReference type="PATRIC" id="fig|243090.15.peg.5333"/>
<accession>Q7UJV7</accession>
<dbReference type="AlphaFoldDB" id="Q7UJV7"/>
<organism evidence="6 7">
    <name type="scientific">Rhodopirellula baltica (strain DSM 10527 / NCIMB 13988 / SH1)</name>
    <dbReference type="NCBI Taxonomy" id="243090"/>
    <lineage>
        <taxon>Bacteria</taxon>
        <taxon>Pseudomonadati</taxon>
        <taxon>Planctomycetota</taxon>
        <taxon>Planctomycetia</taxon>
        <taxon>Pirellulales</taxon>
        <taxon>Pirellulaceae</taxon>
        <taxon>Rhodopirellula</taxon>
    </lineage>
</organism>
<gene>
    <name evidence="6" type="primary">fes</name>
    <name evidence="6" type="ordered locus">RB11024</name>
</gene>
<dbReference type="InterPro" id="IPR000801">
    <property type="entry name" value="Esterase-like"/>
</dbReference>